<reference evidence="1" key="1">
    <citation type="submission" date="2020-05" db="EMBL/GenBank/DDBJ databases">
        <authorList>
            <person name="Petersen J."/>
            <person name="Sayavedra L."/>
        </authorList>
    </citation>
    <scope>NUCLEOTIDE SEQUENCE</scope>
    <source>
        <strain evidence="1">B azoricus SOX Menez Gwen</strain>
    </source>
</reference>
<keyword evidence="2" id="KW-1185">Reference proteome</keyword>
<evidence type="ECO:0000313" key="2">
    <source>
        <dbReference type="Proteomes" id="UP000635628"/>
    </source>
</evidence>
<organism evidence="1 2">
    <name type="scientific">Bathymodiolus azoricus thioautotrophic gill symbiont</name>
    <dbReference type="NCBI Taxonomy" id="235205"/>
    <lineage>
        <taxon>Bacteria</taxon>
        <taxon>Pseudomonadati</taxon>
        <taxon>Pseudomonadota</taxon>
        <taxon>Gammaproteobacteria</taxon>
        <taxon>sulfur-oxidizing symbionts</taxon>
    </lineage>
</organism>
<dbReference type="EMBL" id="CAESAP020000397">
    <property type="protein sequence ID" value="CAB5507576.1"/>
    <property type="molecule type" value="Genomic_DNA"/>
</dbReference>
<dbReference type="Proteomes" id="UP000635628">
    <property type="component" value="Unassembled WGS sequence"/>
</dbReference>
<name>A0ACA8ZTE1_9GAMM</name>
<comment type="caution">
    <text evidence="1">The sequence shown here is derived from an EMBL/GenBank/DDBJ whole genome shotgun (WGS) entry which is preliminary data.</text>
</comment>
<protein>
    <submittedName>
        <fullName evidence="1">Uncharacterized protein</fullName>
    </submittedName>
</protein>
<gene>
    <name evidence="1" type="ORF">AZO1586R_2466</name>
</gene>
<sequence>MPRPRSLPKSFYNENFKSLAKKQTHHRVKIRLMAMHHIQQGHTYANTAKTYLVNINAVNQWIARYKKDGIKGLNEKPHTGRIGLFAKHSLTKIFDSIIEMNENKKGGRIRLIEIDQLLKNKFDIHYKNLNGVHNLTNRLNISWISSRSKHPKQDLEAQSLYKKLQTKGSRCPACGHRLKQS</sequence>
<accession>A0ACA8ZTE1</accession>
<proteinExistence type="predicted"/>
<evidence type="ECO:0000313" key="1">
    <source>
        <dbReference type="EMBL" id="CAB5507576.1"/>
    </source>
</evidence>